<proteinExistence type="predicted"/>
<dbReference type="AlphaFoldDB" id="A0A0R1KF16"/>
<protein>
    <submittedName>
        <fullName evidence="1">Uncharacterized protein</fullName>
    </submittedName>
</protein>
<dbReference type="RefSeq" id="WP_025024394.1">
    <property type="nucleotide sequence ID" value="NZ_AZDZ01000014.1"/>
</dbReference>
<dbReference type="STRING" id="1423775.FD03_GL000611"/>
<sequence>MKFKVPVPGKFVFNPMYGNSYYALNKKHGELCSVGIDASERITRQYDFEFDEETAKEFEIDKLPREEVI</sequence>
<dbReference type="PATRIC" id="fig|1423775.4.peg.623"/>
<gene>
    <name evidence="1" type="ORF">FD03_GL000611</name>
</gene>
<dbReference type="EMBL" id="AZDZ01000014">
    <property type="protein sequence ID" value="KRK79481.1"/>
    <property type="molecule type" value="Genomic_DNA"/>
</dbReference>
<comment type="caution">
    <text evidence="1">The sequence shown here is derived from an EMBL/GenBank/DDBJ whole genome shotgun (WGS) entry which is preliminary data.</text>
</comment>
<dbReference type="OrthoDB" id="2327434at2"/>
<organism evidence="1 2">
    <name type="scientific">Companilactobacillus nodensis DSM 19682 = JCM 14932 = NBRC 107160</name>
    <dbReference type="NCBI Taxonomy" id="1423775"/>
    <lineage>
        <taxon>Bacteria</taxon>
        <taxon>Bacillati</taxon>
        <taxon>Bacillota</taxon>
        <taxon>Bacilli</taxon>
        <taxon>Lactobacillales</taxon>
        <taxon>Lactobacillaceae</taxon>
        <taxon>Companilactobacillus</taxon>
    </lineage>
</organism>
<evidence type="ECO:0000313" key="2">
    <source>
        <dbReference type="Proteomes" id="UP000051248"/>
    </source>
</evidence>
<accession>A0A0R1KF16</accession>
<keyword evidence="2" id="KW-1185">Reference proteome</keyword>
<name>A0A0R1KF16_9LACO</name>
<evidence type="ECO:0000313" key="1">
    <source>
        <dbReference type="EMBL" id="KRK79481.1"/>
    </source>
</evidence>
<dbReference type="Proteomes" id="UP000051248">
    <property type="component" value="Unassembled WGS sequence"/>
</dbReference>
<reference evidence="1 2" key="1">
    <citation type="journal article" date="2015" name="Genome Announc.">
        <title>Expanding the biotechnology potential of lactobacilli through comparative genomics of 213 strains and associated genera.</title>
        <authorList>
            <person name="Sun Z."/>
            <person name="Harris H.M."/>
            <person name="McCann A."/>
            <person name="Guo C."/>
            <person name="Argimon S."/>
            <person name="Zhang W."/>
            <person name="Yang X."/>
            <person name="Jeffery I.B."/>
            <person name="Cooney J.C."/>
            <person name="Kagawa T.F."/>
            <person name="Liu W."/>
            <person name="Song Y."/>
            <person name="Salvetti E."/>
            <person name="Wrobel A."/>
            <person name="Rasinkangas P."/>
            <person name="Parkhill J."/>
            <person name="Rea M.C."/>
            <person name="O'Sullivan O."/>
            <person name="Ritari J."/>
            <person name="Douillard F.P."/>
            <person name="Paul Ross R."/>
            <person name="Yang R."/>
            <person name="Briner A.E."/>
            <person name="Felis G.E."/>
            <person name="de Vos W.M."/>
            <person name="Barrangou R."/>
            <person name="Klaenhammer T.R."/>
            <person name="Caufield P.W."/>
            <person name="Cui Y."/>
            <person name="Zhang H."/>
            <person name="O'Toole P.W."/>
        </authorList>
    </citation>
    <scope>NUCLEOTIDE SEQUENCE [LARGE SCALE GENOMIC DNA]</scope>
    <source>
        <strain evidence="1 2">DSM 19682</strain>
    </source>
</reference>